<feature type="region of interest" description="Disordered" evidence="1">
    <location>
        <begin position="160"/>
        <end position="201"/>
    </location>
</feature>
<dbReference type="Proteomes" id="UP001054945">
    <property type="component" value="Unassembled WGS sequence"/>
</dbReference>
<reference evidence="2 3" key="1">
    <citation type="submission" date="2021-06" db="EMBL/GenBank/DDBJ databases">
        <title>Caerostris extrusa draft genome.</title>
        <authorList>
            <person name="Kono N."/>
            <person name="Arakawa K."/>
        </authorList>
    </citation>
    <scope>NUCLEOTIDE SEQUENCE [LARGE SCALE GENOMIC DNA]</scope>
</reference>
<evidence type="ECO:0000256" key="1">
    <source>
        <dbReference type="SAM" id="MobiDB-lite"/>
    </source>
</evidence>
<comment type="caution">
    <text evidence="2">The sequence shown here is derived from an EMBL/GenBank/DDBJ whole genome shotgun (WGS) entry which is preliminary data.</text>
</comment>
<keyword evidence="3" id="KW-1185">Reference proteome</keyword>
<proteinExistence type="predicted"/>
<gene>
    <name evidence="2" type="ORF">CEXT_2681</name>
</gene>
<evidence type="ECO:0000313" key="3">
    <source>
        <dbReference type="Proteomes" id="UP001054945"/>
    </source>
</evidence>
<sequence>MASSPIDREASYISRLISIPNPLLDVEDHPSWQLRSLFTVYPVLFSVLQNRNLFLKREKLSTDNHLLCIDLSVIIDIEWFGNTDHVRGYASRKFWNKRGCGHSVGEHRFLCSSRYQEEGAGKRISRPEGGDRGGAEEGRISDDKGARARCRRRRVCDARDHLATRSPSNNPGSDESGQRDQSANTEKYKTQSNGSAGKRVYQPTYTTRHTIICQTDSPLHYCHAEHCITADVALLTFRAVPSLPPPHPHPDDFHFE</sequence>
<feature type="compositionally biased region" description="Polar residues" evidence="1">
    <location>
        <begin position="165"/>
        <end position="195"/>
    </location>
</feature>
<name>A0AAV4NV45_CAEEX</name>
<organism evidence="2 3">
    <name type="scientific">Caerostris extrusa</name>
    <name type="common">Bark spider</name>
    <name type="synonym">Caerostris bankana</name>
    <dbReference type="NCBI Taxonomy" id="172846"/>
    <lineage>
        <taxon>Eukaryota</taxon>
        <taxon>Metazoa</taxon>
        <taxon>Ecdysozoa</taxon>
        <taxon>Arthropoda</taxon>
        <taxon>Chelicerata</taxon>
        <taxon>Arachnida</taxon>
        <taxon>Araneae</taxon>
        <taxon>Araneomorphae</taxon>
        <taxon>Entelegynae</taxon>
        <taxon>Araneoidea</taxon>
        <taxon>Araneidae</taxon>
        <taxon>Caerostris</taxon>
    </lineage>
</organism>
<protein>
    <submittedName>
        <fullName evidence="2">Uncharacterized protein</fullName>
    </submittedName>
</protein>
<evidence type="ECO:0000313" key="2">
    <source>
        <dbReference type="EMBL" id="GIX88659.1"/>
    </source>
</evidence>
<dbReference type="AlphaFoldDB" id="A0AAV4NV45"/>
<dbReference type="EMBL" id="BPLR01003790">
    <property type="protein sequence ID" value="GIX88659.1"/>
    <property type="molecule type" value="Genomic_DNA"/>
</dbReference>
<feature type="region of interest" description="Disordered" evidence="1">
    <location>
        <begin position="120"/>
        <end position="146"/>
    </location>
</feature>
<accession>A0AAV4NV45</accession>